<dbReference type="Gene3D" id="1.10.30.10">
    <property type="entry name" value="High mobility group box domain"/>
    <property type="match status" value="2"/>
</dbReference>
<dbReference type="Proteomes" id="UP001586593">
    <property type="component" value="Unassembled WGS sequence"/>
</dbReference>
<dbReference type="InterPro" id="IPR036910">
    <property type="entry name" value="HMG_box_dom_sf"/>
</dbReference>
<evidence type="ECO:0000259" key="5">
    <source>
        <dbReference type="PROSITE" id="PS50118"/>
    </source>
</evidence>
<accession>A0ABR3Y4D7</accession>
<evidence type="ECO:0000256" key="3">
    <source>
        <dbReference type="SAM" id="Coils"/>
    </source>
</evidence>
<name>A0ABR3Y4D7_9PEZI</name>
<dbReference type="InterPro" id="IPR009071">
    <property type="entry name" value="HMG_box_dom"/>
</dbReference>
<protein>
    <recommendedName>
        <fullName evidence="5">HMG box domain-containing protein</fullName>
    </recommendedName>
</protein>
<dbReference type="SMART" id="SM00398">
    <property type="entry name" value="HMG"/>
    <property type="match status" value="2"/>
</dbReference>
<evidence type="ECO:0000256" key="2">
    <source>
        <dbReference type="PROSITE-ProRule" id="PRU00267"/>
    </source>
</evidence>
<dbReference type="Pfam" id="PF09011">
    <property type="entry name" value="HMG_box_2"/>
    <property type="match status" value="1"/>
</dbReference>
<feature type="DNA-binding region" description="HMG box" evidence="2">
    <location>
        <begin position="219"/>
        <end position="285"/>
    </location>
</feature>
<feature type="compositionally biased region" description="Basic and acidic residues" evidence="4">
    <location>
        <begin position="96"/>
        <end position="105"/>
    </location>
</feature>
<comment type="caution">
    <text evidence="6">The sequence shown here is derived from an EMBL/GenBank/DDBJ whole genome shotgun (WGS) entry which is preliminary data.</text>
</comment>
<dbReference type="InterPro" id="IPR050342">
    <property type="entry name" value="HMGB"/>
</dbReference>
<gene>
    <name evidence="6" type="ORF">VTK73DRAFT_1247</name>
</gene>
<feature type="coiled-coil region" evidence="3">
    <location>
        <begin position="155"/>
        <end position="182"/>
    </location>
</feature>
<organism evidence="6 7">
    <name type="scientific">Phialemonium thermophilum</name>
    <dbReference type="NCBI Taxonomy" id="223376"/>
    <lineage>
        <taxon>Eukaryota</taxon>
        <taxon>Fungi</taxon>
        <taxon>Dikarya</taxon>
        <taxon>Ascomycota</taxon>
        <taxon>Pezizomycotina</taxon>
        <taxon>Sordariomycetes</taxon>
        <taxon>Sordariomycetidae</taxon>
        <taxon>Cephalothecales</taxon>
        <taxon>Cephalothecaceae</taxon>
        <taxon>Phialemonium</taxon>
    </lineage>
</organism>
<evidence type="ECO:0000256" key="1">
    <source>
        <dbReference type="ARBA" id="ARBA00023125"/>
    </source>
</evidence>
<feature type="domain" description="HMG box" evidence="5">
    <location>
        <begin position="219"/>
        <end position="285"/>
    </location>
</feature>
<evidence type="ECO:0000256" key="4">
    <source>
        <dbReference type="SAM" id="MobiDB-lite"/>
    </source>
</evidence>
<sequence>MLSKVGTVAGRQLGVHGLVALRGAGSLLRARVALKRPTVVALSRYRSFQPSRRSFTETKVSAATDKLSPKKKSAKKSTTKKPAANKASTKKRAKKTLSDEEKQTLVRRELKRTALKEPKKLPDQPWLVYTSQKNKGAGSRDAVIDNMRNLGSAYRALSRDELERLQETARQNKEANNAAYKEWVENHTPEQIAAANRARNRLRRKFKIPLRTIKDDRQPRKPVGAFALFAQSRWQSGEFANQPISTTTKLLGSQWKALSDAERRPFLEAAEADRARYQKEFNESLSRN</sequence>
<evidence type="ECO:0000313" key="7">
    <source>
        <dbReference type="Proteomes" id="UP001586593"/>
    </source>
</evidence>
<dbReference type="CDD" id="cd00084">
    <property type="entry name" value="HMG-box_SF"/>
    <property type="match status" value="1"/>
</dbReference>
<reference evidence="6 7" key="1">
    <citation type="journal article" date="2024" name="Commun. Biol.">
        <title>Comparative genomic analysis of thermophilic fungi reveals convergent evolutionary adaptations and gene losses.</title>
        <authorList>
            <person name="Steindorff A.S."/>
            <person name="Aguilar-Pontes M.V."/>
            <person name="Robinson A.J."/>
            <person name="Andreopoulos B."/>
            <person name="LaButti K."/>
            <person name="Kuo A."/>
            <person name="Mondo S."/>
            <person name="Riley R."/>
            <person name="Otillar R."/>
            <person name="Haridas S."/>
            <person name="Lipzen A."/>
            <person name="Grimwood J."/>
            <person name="Schmutz J."/>
            <person name="Clum A."/>
            <person name="Reid I.D."/>
            <person name="Moisan M.C."/>
            <person name="Butler G."/>
            <person name="Nguyen T.T.M."/>
            <person name="Dewar K."/>
            <person name="Conant G."/>
            <person name="Drula E."/>
            <person name="Henrissat B."/>
            <person name="Hansel C."/>
            <person name="Singer S."/>
            <person name="Hutchinson M.I."/>
            <person name="de Vries R.P."/>
            <person name="Natvig D.O."/>
            <person name="Powell A.J."/>
            <person name="Tsang A."/>
            <person name="Grigoriev I.V."/>
        </authorList>
    </citation>
    <scope>NUCLEOTIDE SEQUENCE [LARGE SCALE GENOMIC DNA]</scope>
    <source>
        <strain evidence="6 7">ATCC 24622</strain>
    </source>
</reference>
<dbReference type="SUPFAM" id="SSF47095">
    <property type="entry name" value="HMG-box"/>
    <property type="match status" value="2"/>
</dbReference>
<feature type="region of interest" description="Disordered" evidence="4">
    <location>
        <begin position="53"/>
        <end position="105"/>
    </location>
</feature>
<dbReference type="PANTHER" id="PTHR48112:SF22">
    <property type="entry name" value="MITOCHONDRIAL TRANSCRIPTION FACTOR A, ISOFORM B"/>
    <property type="match status" value="1"/>
</dbReference>
<dbReference type="PANTHER" id="PTHR48112">
    <property type="entry name" value="HIGH MOBILITY GROUP PROTEIN DSP1"/>
    <property type="match status" value="1"/>
</dbReference>
<keyword evidence="1 2" id="KW-0238">DNA-binding</keyword>
<dbReference type="PROSITE" id="PS50118">
    <property type="entry name" value="HMG_BOX_2"/>
    <property type="match status" value="1"/>
</dbReference>
<keyword evidence="2" id="KW-0539">Nucleus</keyword>
<keyword evidence="7" id="KW-1185">Reference proteome</keyword>
<dbReference type="EMBL" id="JAZHXJ010000013">
    <property type="protein sequence ID" value="KAL1882727.1"/>
    <property type="molecule type" value="Genomic_DNA"/>
</dbReference>
<evidence type="ECO:0000313" key="6">
    <source>
        <dbReference type="EMBL" id="KAL1882727.1"/>
    </source>
</evidence>
<feature type="compositionally biased region" description="Basic residues" evidence="4">
    <location>
        <begin position="69"/>
        <end position="79"/>
    </location>
</feature>
<keyword evidence="3" id="KW-0175">Coiled coil</keyword>
<proteinExistence type="predicted"/>